<gene>
    <name evidence="4" type="ORF">EYC80_007551</name>
</gene>
<keyword evidence="1" id="KW-0479">Metal-binding</keyword>
<feature type="region of interest" description="Disordered" evidence="2">
    <location>
        <begin position="272"/>
        <end position="330"/>
    </location>
</feature>
<keyword evidence="5" id="KW-1185">Reference proteome</keyword>
<dbReference type="GO" id="GO:0005634">
    <property type="term" value="C:nucleus"/>
    <property type="evidence" value="ECO:0007669"/>
    <property type="project" value="TreeGrafter"/>
</dbReference>
<feature type="region of interest" description="Disordered" evidence="2">
    <location>
        <begin position="347"/>
        <end position="389"/>
    </location>
</feature>
<feature type="region of interest" description="Disordered" evidence="2">
    <location>
        <begin position="167"/>
        <end position="258"/>
    </location>
</feature>
<keyword evidence="1" id="KW-0862">Zinc</keyword>
<dbReference type="Proteomes" id="UP000326757">
    <property type="component" value="Unassembled WGS sequence"/>
</dbReference>
<comment type="caution">
    <text evidence="4">The sequence shown here is derived from an EMBL/GenBank/DDBJ whole genome shotgun (WGS) entry which is preliminary data.</text>
</comment>
<dbReference type="PANTHER" id="PTHR21099">
    <property type="entry name" value="RAD201"/>
    <property type="match status" value="1"/>
</dbReference>
<name>A0A5N6JWA1_MONLA</name>
<protein>
    <recommendedName>
        <fullName evidence="3">C3H1-type domain-containing protein</fullName>
    </recommendedName>
</protein>
<dbReference type="GO" id="GO:0008270">
    <property type="term" value="F:zinc ion binding"/>
    <property type="evidence" value="ECO:0007669"/>
    <property type="project" value="UniProtKB-KW"/>
</dbReference>
<dbReference type="CDD" id="cd23954">
    <property type="entry name" value="AMO1_CTD"/>
    <property type="match status" value="1"/>
</dbReference>
<feature type="region of interest" description="Disordered" evidence="2">
    <location>
        <begin position="43"/>
        <end position="62"/>
    </location>
</feature>
<feature type="compositionally biased region" description="Low complexity" evidence="2">
    <location>
        <begin position="286"/>
        <end position="307"/>
    </location>
</feature>
<evidence type="ECO:0000313" key="5">
    <source>
        <dbReference type="Proteomes" id="UP000326757"/>
    </source>
</evidence>
<evidence type="ECO:0000256" key="1">
    <source>
        <dbReference type="PROSITE-ProRule" id="PRU00723"/>
    </source>
</evidence>
<dbReference type="PROSITE" id="PS50103">
    <property type="entry name" value="ZF_C3H1"/>
    <property type="match status" value="1"/>
</dbReference>
<dbReference type="EMBL" id="VIGI01000012">
    <property type="protein sequence ID" value="KAB8293213.1"/>
    <property type="molecule type" value="Genomic_DNA"/>
</dbReference>
<reference evidence="4 5" key="1">
    <citation type="submission" date="2019-06" db="EMBL/GenBank/DDBJ databases">
        <title>Genome Sequence of the Brown Rot Fungal Pathogen Monilinia laxa.</title>
        <authorList>
            <person name="De Miccolis Angelini R.M."/>
            <person name="Landi L."/>
            <person name="Abate D."/>
            <person name="Pollastro S."/>
            <person name="Romanazzi G."/>
            <person name="Faretra F."/>
        </authorList>
    </citation>
    <scope>NUCLEOTIDE SEQUENCE [LARGE SCALE GENOMIC DNA]</scope>
    <source>
        <strain evidence="4 5">Mlax316</strain>
    </source>
</reference>
<evidence type="ECO:0000313" key="4">
    <source>
        <dbReference type="EMBL" id="KAB8293213.1"/>
    </source>
</evidence>
<dbReference type="InterPro" id="IPR000571">
    <property type="entry name" value="Znf_CCCH"/>
</dbReference>
<dbReference type="PANTHER" id="PTHR21099:SF2">
    <property type="entry name" value="SI:CH211-113E8.11"/>
    <property type="match status" value="1"/>
</dbReference>
<evidence type="ECO:0000259" key="3">
    <source>
        <dbReference type="PROSITE" id="PS50103"/>
    </source>
</evidence>
<proteinExistence type="predicted"/>
<dbReference type="Pfam" id="PF00642">
    <property type="entry name" value="zf-CCCH"/>
    <property type="match status" value="1"/>
</dbReference>
<dbReference type="OrthoDB" id="20729at2759"/>
<feature type="zinc finger region" description="C3H1-type" evidence="1">
    <location>
        <begin position="1"/>
        <end position="25"/>
    </location>
</feature>
<organism evidence="4 5">
    <name type="scientific">Monilinia laxa</name>
    <name type="common">Brown rot fungus</name>
    <name type="synonym">Sclerotinia laxa</name>
    <dbReference type="NCBI Taxonomy" id="61186"/>
    <lineage>
        <taxon>Eukaryota</taxon>
        <taxon>Fungi</taxon>
        <taxon>Dikarya</taxon>
        <taxon>Ascomycota</taxon>
        <taxon>Pezizomycotina</taxon>
        <taxon>Leotiomycetes</taxon>
        <taxon>Helotiales</taxon>
        <taxon>Sclerotiniaceae</taxon>
        <taxon>Monilinia</taxon>
    </lineage>
</organism>
<evidence type="ECO:0000256" key="2">
    <source>
        <dbReference type="SAM" id="MobiDB-lite"/>
    </source>
</evidence>
<feature type="compositionally biased region" description="Polar residues" evidence="2">
    <location>
        <begin position="171"/>
        <end position="224"/>
    </location>
</feature>
<keyword evidence="1" id="KW-0863">Zinc-finger</keyword>
<dbReference type="Gene3D" id="4.10.1000.10">
    <property type="entry name" value="Zinc finger, CCCH-type"/>
    <property type="match status" value="1"/>
</dbReference>
<feature type="compositionally biased region" description="Polar residues" evidence="2">
    <location>
        <begin position="43"/>
        <end position="60"/>
    </location>
</feature>
<sequence length="553" mass="58769">MVVCRFWQQGNCKFGNTCRNEHFDQNVNSNKNGFNNRFAPLQTQSANQSNSNPRSYNTQRGDGAHIPFSLDNATIKQDLTADRPQWILSAYGPGRHAPEQLFGGPTREQSFEEMRLLHYIAAASGNAQPAIQDAERLWQEADQQIQNALNDVDGAINYIIAADNKHPNRNDVCQQGTSTDQTPWVQRDNPSSGINIFGAPSQTTTSAFGQPSTQNASAFGQPSSAFGGPSQGFGTAQQGGASGSFGQPSALGQKPSAFGSAFGQSSQLAGAFGNPSVMGQKTNPFGAPSNSGASAGQSGLSSFGGSSNTFGQPSLNPLGGAFTSNALPPGIQQSQVNSMVQSTNPLAQVNSFGQPSSANPFSSNSGNSQPFGAPQVSQNPFGASNAQPMNTMQNQLTNTASQAQQFGNQQGFGNQQSFGNLNMIAGAPSALGVSNSNIFSPNFRPPPQDSNTLEHPPADSFIRLRPDGKTLESFNGLPVVYKNGEPGTNINGKWHKIWCPRGYPGPNNTTELENAVFDEKTTTAYLQARQTGAFPGGVMPMIPPKREWCLWNF</sequence>
<dbReference type="AlphaFoldDB" id="A0A5N6JWA1"/>
<accession>A0A5N6JWA1</accession>
<feature type="compositionally biased region" description="Low complexity" evidence="2">
    <location>
        <begin position="232"/>
        <end position="250"/>
    </location>
</feature>
<feature type="domain" description="C3H1-type" evidence="3">
    <location>
        <begin position="1"/>
        <end position="25"/>
    </location>
</feature>